<dbReference type="Pfam" id="PF01170">
    <property type="entry name" value="UPF0020"/>
    <property type="match status" value="1"/>
</dbReference>
<evidence type="ECO:0000313" key="9">
    <source>
        <dbReference type="Proteomes" id="UP000711995"/>
    </source>
</evidence>
<organism evidence="8 9">
    <name type="scientific">Entomospira entomophila</name>
    <dbReference type="NCBI Taxonomy" id="2719988"/>
    <lineage>
        <taxon>Bacteria</taxon>
        <taxon>Pseudomonadati</taxon>
        <taxon>Spirochaetota</taxon>
        <taxon>Spirochaetia</taxon>
        <taxon>Spirochaetales</taxon>
        <taxon>Spirochaetaceae</taxon>
        <taxon>Entomospira</taxon>
    </lineage>
</organism>
<dbReference type="InterPro" id="IPR002052">
    <property type="entry name" value="DNA_methylase_N6_adenine_CS"/>
</dbReference>
<dbReference type="CDD" id="cd11715">
    <property type="entry name" value="THUMP_AdoMetMT"/>
    <property type="match status" value="1"/>
</dbReference>
<keyword evidence="3 8" id="KW-0489">Methyltransferase</keyword>
<dbReference type="InterPro" id="IPR029063">
    <property type="entry name" value="SAM-dependent_MTases_sf"/>
</dbReference>
<dbReference type="PROSITE" id="PS51165">
    <property type="entry name" value="THUMP"/>
    <property type="match status" value="1"/>
</dbReference>
<dbReference type="Pfam" id="PF22020">
    <property type="entry name" value="RlmL_1st"/>
    <property type="match status" value="1"/>
</dbReference>
<dbReference type="GO" id="GO:0052915">
    <property type="term" value="F:23S rRNA (guanine(2445)-N(2))-methyltransferase activity"/>
    <property type="evidence" value="ECO:0007669"/>
    <property type="project" value="UniProtKB-EC"/>
</dbReference>
<evidence type="ECO:0000256" key="1">
    <source>
        <dbReference type="ARBA" id="ARBA00022490"/>
    </source>
</evidence>
<proteinExistence type="predicted"/>
<dbReference type="Gene3D" id="3.40.50.150">
    <property type="entry name" value="Vaccinia Virus protein VP39"/>
    <property type="match status" value="2"/>
</dbReference>
<evidence type="ECO:0000256" key="3">
    <source>
        <dbReference type="ARBA" id="ARBA00022603"/>
    </source>
</evidence>
<reference evidence="8 9" key="1">
    <citation type="submission" date="2020-03" db="EMBL/GenBank/DDBJ databases">
        <title>Spirochaetal bacteria isolated from arthropods constitute a novel genus Entomospira genus novum within the order Spirochaetales.</title>
        <authorList>
            <person name="Grana-Miraglia L."/>
            <person name="Sikutova S."/>
            <person name="Fingerle V."/>
            <person name="Sing A."/>
            <person name="Castillo-Ramirez S."/>
            <person name="Margos G."/>
            <person name="Rudolf I."/>
        </authorList>
    </citation>
    <scope>NUCLEOTIDE SEQUENCE [LARGE SCALE GENOMIC DNA]</scope>
    <source>
        <strain evidence="8 9">BR193</strain>
    </source>
</reference>
<dbReference type="SUPFAM" id="SSF53335">
    <property type="entry name" value="S-adenosyl-L-methionine-dependent methyltransferases"/>
    <property type="match status" value="2"/>
</dbReference>
<dbReference type="NCBIfam" id="NF008748">
    <property type="entry name" value="PRK11783.1"/>
    <property type="match status" value="1"/>
</dbReference>
<dbReference type="InterPro" id="IPR019614">
    <property type="entry name" value="SAM-dep_methyl-trfase"/>
</dbReference>
<dbReference type="GO" id="GO:0070043">
    <property type="term" value="F:rRNA (guanine-N7-)-methyltransferase activity"/>
    <property type="evidence" value="ECO:0007669"/>
    <property type="project" value="TreeGrafter"/>
</dbReference>
<keyword evidence="9" id="KW-1185">Reference proteome</keyword>
<keyword evidence="5" id="KW-0949">S-adenosyl-L-methionine</keyword>
<evidence type="ECO:0000256" key="6">
    <source>
        <dbReference type="PROSITE-ProRule" id="PRU00529"/>
    </source>
</evidence>
<evidence type="ECO:0000313" key="8">
    <source>
        <dbReference type="EMBL" id="NIZ40267.1"/>
    </source>
</evidence>
<dbReference type="Proteomes" id="UP000711995">
    <property type="component" value="Unassembled WGS sequence"/>
</dbReference>
<dbReference type="InterPro" id="IPR004114">
    <property type="entry name" value="THUMP_dom"/>
</dbReference>
<evidence type="ECO:0000256" key="5">
    <source>
        <dbReference type="ARBA" id="ARBA00022691"/>
    </source>
</evidence>
<sequence length="731" mass="85344">MKKLYYATCQLFFEDILEQELRFLGITDTDRSVGGVFFYGEERDLYHVLIHARTIASLRLVLLQGDIEDPKDLYKQSLSIAWIDHFSSDDILACRVSSSGRNIAPENFLMLVMKDGIVDSFRKIGRPRPNINADDASHLVHLHVHDNKTVISLELEHELFKRGYRETLQEKNQDLAQVQLIKKKKTHAHPAPLKEHLAASLLYRAQWHELMQQADAVFYDPMCGSGTLVAEAFMMAQQMSPHWLRTEWRIKKWKGFNQRLFDEIWQQMKSRAIESLKENTVEFWASDINQHAIAMTRLAFIHLGCLDSIRLMNQDFFDSKGSSKKGLILSNPPYGERMGTRDEANKLYAHIGKHVKQHYQGWNVALLAPDSDMLRCLDIRAKHMNTFFNGAKRALFLRFFVESREEKRFEWSALALEVKEVVAKQFEHFKTIAQEEYQTNAFRFYNNDHPAYHAVCEYFNGSVVVHEFAKRTPRDDFERETAPALKTVEFLRIVQEVTNLTKIDIYHKVRKPASSRSQYEKYEELDVVQREVREGSAKFLVNFSSYIDVGLYLDHRYLRRMIASEVKDKSFLNLFCYTASVSLVAALAGASSTVSVDISKTYLEQARQNFKHNGIDTTQERKHIFIRNDVKRYVSRIRDNFDIVYIDPPTFSNGTGRDSFDVQREHARLIFDVMEYVNVGGKMYFSTHYRRFKLDNSILNRFEVKDLSDISHDMDVSARKDHLLWCIEHKN</sequence>
<dbReference type="PROSITE" id="PS00092">
    <property type="entry name" value="N6_MTASE"/>
    <property type="match status" value="1"/>
</dbReference>
<dbReference type="GO" id="GO:0005737">
    <property type="term" value="C:cytoplasm"/>
    <property type="evidence" value="ECO:0007669"/>
    <property type="project" value="InterPro"/>
</dbReference>
<comment type="caution">
    <text evidence="8">The sequence shown here is derived from an EMBL/GenBank/DDBJ whole genome shotgun (WGS) entry which is preliminary data.</text>
</comment>
<dbReference type="AlphaFoldDB" id="A0A968G987"/>
<dbReference type="EC" id="2.1.1.173" evidence="8"/>
<evidence type="ECO:0000256" key="4">
    <source>
        <dbReference type="ARBA" id="ARBA00022679"/>
    </source>
</evidence>
<dbReference type="EC" id="2.1.1.264" evidence="8"/>
<accession>A0A968G987</accession>
<name>A0A968G987_9SPIO</name>
<protein>
    <submittedName>
        <fullName evidence="8">Bifunctional 23S rRNA (Guanine(2069)-N(7))-methyltransferase RlmK/23S rRNA (Guanine(2445)-N(2))-methyltransferase RlmL</fullName>
        <ecNumber evidence="8">2.1.1.173</ecNumber>
        <ecNumber evidence="8">2.1.1.264</ecNumber>
    </submittedName>
</protein>
<keyword evidence="2" id="KW-0698">rRNA processing</keyword>
<dbReference type="RefSeq" id="WP_167699870.1">
    <property type="nucleotide sequence ID" value="NZ_CP118174.1"/>
</dbReference>
<dbReference type="Pfam" id="PF02926">
    <property type="entry name" value="THUMP"/>
    <property type="match status" value="1"/>
</dbReference>
<gene>
    <name evidence="8" type="primary">rlmKL</name>
    <name evidence="8" type="ORF">HCT14_01900</name>
</gene>
<dbReference type="Pfam" id="PF10672">
    <property type="entry name" value="Methyltrans_SAM"/>
    <property type="match status" value="1"/>
</dbReference>
<keyword evidence="1" id="KW-0963">Cytoplasm</keyword>
<feature type="domain" description="THUMP" evidence="7">
    <location>
        <begin position="44"/>
        <end position="155"/>
    </location>
</feature>
<dbReference type="EMBL" id="JAATLJ010000001">
    <property type="protein sequence ID" value="NIZ40267.1"/>
    <property type="molecule type" value="Genomic_DNA"/>
</dbReference>
<dbReference type="PIRSF" id="PIRSF037618">
    <property type="entry name" value="RNA_Mtase_bacteria_prd"/>
    <property type="match status" value="1"/>
</dbReference>
<dbReference type="InterPro" id="IPR054170">
    <property type="entry name" value="RlmL_1st"/>
</dbReference>
<keyword evidence="6" id="KW-0694">RNA-binding</keyword>
<dbReference type="GO" id="GO:0003723">
    <property type="term" value="F:RNA binding"/>
    <property type="evidence" value="ECO:0007669"/>
    <property type="project" value="UniProtKB-UniRule"/>
</dbReference>
<evidence type="ECO:0000259" key="7">
    <source>
        <dbReference type="PROSITE" id="PS51165"/>
    </source>
</evidence>
<dbReference type="InterPro" id="IPR017244">
    <property type="entry name" value="23SrRNA_methyltr_KL"/>
</dbReference>
<dbReference type="PANTHER" id="PTHR47313">
    <property type="entry name" value="RIBOSOMAL RNA LARGE SUBUNIT METHYLTRANSFERASE K/L"/>
    <property type="match status" value="1"/>
</dbReference>
<dbReference type="PANTHER" id="PTHR47313:SF1">
    <property type="entry name" value="RIBOSOMAL RNA LARGE SUBUNIT METHYLTRANSFERASE K_L"/>
    <property type="match status" value="1"/>
</dbReference>
<dbReference type="CDD" id="cd02440">
    <property type="entry name" value="AdoMet_MTases"/>
    <property type="match status" value="1"/>
</dbReference>
<evidence type="ECO:0000256" key="2">
    <source>
        <dbReference type="ARBA" id="ARBA00022552"/>
    </source>
</evidence>
<dbReference type="Gene3D" id="3.30.2130.30">
    <property type="match status" value="1"/>
</dbReference>
<dbReference type="Gene3D" id="3.30.750.80">
    <property type="entry name" value="RNA methyltransferase domain (HRMD) like"/>
    <property type="match status" value="1"/>
</dbReference>
<keyword evidence="4 8" id="KW-0808">Transferase</keyword>
<dbReference type="InterPro" id="IPR000241">
    <property type="entry name" value="RlmKL-like_Mtase"/>
</dbReference>